<evidence type="ECO:0000256" key="2">
    <source>
        <dbReference type="ARBA" id="ARBA00022692"/>
    </source>
</evidence>
<comment type="subcellular location">
    <subcellularLocation>
        <location evidence="1">Membrane</location>
        <topology evidence="1">Multi-pass membrane protein</topology>
    </subcellularLocation>
</comment>
<dbReference type="Pfam" id="PF01740">
    <property type="entry name" value="STAS"/>
    <property type="match status" value="1"/>
</dbReference>
<dbReference type="CDD" id="cd07042">
    <property type="entry name" value="STAS_SulP_like_sulfate_transporter"/>
    <property type="match status" value="1"/>
</dbReference>
<feature type="transmembrane region" description="Helical" evidence="6">
    <location>
        <begin position="284"/>
        <end position="310"/>
    </location>
</feature>
<dbReference type="GO" id="GO:0055085">
    <property type="term" value="P:transmembrane transport"/>
    <property type="evidence" value="ECO:0007669"/>
    <property type="project" value="InterPro"/>
</dbReference>
<keyword evidence="2 6" id="KW-0812">Transmembrane</keyword>
<feature type="region of interest" description="Disordered" evidence="5">
    <location>
        <begin position="880"/>
        <end position="966"/>
    </location>
</feature>
<evidence type="ECO:0000256" key="1">
    <source>
        <dbReference type="ARBA" id="ARBA00004141"/>
    </source>
</evidence>
<feature type="transmembrane region" description="Helical" evidence="6">
    <location>
        <begin position="536"/>
        <end position="555"/>
    </location>
</feature>
<dbReference type="GO" id="GO:0016020">
    <property type="term" value="C:membrane"/>
    <property type="evidence" value="ECO:0007669"/>
    <property type="project" value="UniProtKB-SubCell"/>
</dbReference>
<name>A0A7S1PFS1_9EUKA</name>
<organism evidence="8">
    <name type="scientific">Percolomonas cosmopolitus</name>
    <dbReference type="NCBI Taxonomy" id="63605"/>
    <lineage>
        <taxon>Eukaryota</taxon>
        <taxon>Discoba</taxon>
        <taxon>Heterolobosea</taxon>
        <taxon>Tetramitia</taxon>
        <taxon>Eutetramitia</taxon>
        <taxon>Percolomonadidae</taxon>
        <taxon>Percolomonas</taxon>
    </lineage>
</organism>
<evidence type="ECO:0000259" key="7">
    <source>
        <dbReference type="PROSITE" id="PS50801"/>
    </source>
</evidence>
<feature type="compositionally biased region" description="Polar residues" evidence="5">
    <location>
        <begin position="937"/>
        <end position="948"/>
    </location>
</feature>
<proteinExistence type="predicted"/>
<feature type="transmembrane region" description="Helical" evidence="6">
    <location>
        <begin position="316"/>
        <end position="344"/>
    </location>
</feature>
<feature type="transmembrane region" description="Helical" evidence="6">
    <location>
        <begin position="441"/>
        <end position="459"/>
    </location>
</feature>
<reference evidence="8" key="1">
    <citation type="submission" date="2021-01" db="EMBL/GenBank/DDBJ databases">
        <authorList>
            <person name="Corre E."/>
            <person name="Pelletier E."/>
            <person name="Niang G."/>
            <person name="Scheremetjew M."/>
            <person name="Finn R."/>
            <person name="Kale V."/>
            <person name="Holt S."/>
            <person name="Cochrane G."/>
            <person name="Meng A."/>
            <person name="Brown T."/>
            <person name="Cohen L."/>
        </authorList>
    </citation>
    <scope>NUCLEOTIDE SEQUENCE</scope>
    <source>
        <strain evidence="8">WS</strain>
    </source>
</reference>
<feature type="transmembrane region" description="Helical" evidence="6">
    <location>
        <begin position="667"/>
        <end position="699"/>
    </location>
</feature>
<dbReference type="InterPro" id="IPR002645">
    <property type="entry name" value="STAS_dom"/>
</dbReference>
<feature type="transmembrane region" description="Helical" evidence="6">
    <location>
        <begin position="614"/>
        <end position="647"/>
    </location>
</feature>
<evidence type="ECO:0000256" key="4">
    <source>
        <dbReference type="ARBA" id="ARBA00023136"/>
    </source>
</evidence>
<dbReference type="PROSITE" id="PS50801">
    <property type="entry name" value="STAS"/>
    <property type="match status" value="1"/>
</dbReference>
<gene>
    <name evidence="8" type="ORF">PCOS0759_LOCUS1708</name>
</gene>
<dbReference type="Pfam" id="PF00916">
    <property type="entry name" value="Sulfate_transp"/>
    <property type="match status" value="1"/>
</dbReference>
<dbReference type="AlphaFoldDB" id="A0A7S1PFS1"/>
<feature type="compositionally biased region" description="Basic and acidic residues" evidence="5">
    <location>
        <begin position="950"/>
        <end position="966"/>
    </location>
</feature>
<keyword evidence="3 6" id="KW-1133">Transmembrane helix</keyword>
<dbReference type="SUPFAM" id="SSF52091">
    <property type="entry name" value="SpoIIaa-like"/>
    <property type="match status" value="1"/>
</dbReference>
<dbReference type="InterPro" id="IPR011547">
    <property type="entry name" value="SLC26A/SulP_dom"/>
</dbReference>
<evidence type="ECO:0000256" key="6">
    <source>
        <dbReference type="SAM" id="Phobius"/>
    </source>
</evidence>
<feature type="region of interest" description="Disordered" evidence="5">
    <location>
        <begin position="1000"/>
        <end position="1036"/>
    </location>
</feature>
<accession>A0A7S1PFS1</accession>
<dbReference type="Gene3D" id="3.30.750.24">
    <property type="entry name" value="STAS domain"/>
    <property type="match status" value="1"/>
</dbReference>
<feature type="domain" description="STAS" evidence="7">
    <location>
        <begin position="731"/>
        <end position="838"/>
    </location>
</feature>
<evidence type="ECO:0000256" key="5">
    <source>
        <dbReference type="SAM" id="MobiDB-lite"/>
    </source>
</evidence>
<feature type="transmembrane region" description="Helical" evidence="6">
    <location>
        <begin position="391"/>
        <end position="410"/>
    </location>
</feature>
<dbReference type="InterPro" id="IPR001902">
    <property type="entry name" value="SLC26A/SulP_fam"/>
</dbReference>
<dbReference type="InterPro" id="IPR036513">
    <property type="entry name" value="STAS_dom_sf"/>
</dbReference>
<keyword evidence="4 6" id="KW-0472">Membrane</keyword>
<evidence type="ECO:0000313" key="8">
    <source>
        <dbReference type="EMBL" id="CAD9078476.1"/>
    </source>
</evidence>
<evidence type="ECO:0000256" key="3">
    <source>
        <dbReference type="ARBA" id="ARBA00022989"/>
    </source>
</evidence>
<feature type="transmembrane region" description="Helical" evidence="6">
    <location>
        <begin position="365"/>
        <end position="385"/>
    </location>
</feature>
<feature type="compositionally biased region" description="Polar residues" evidence="5">
    <location>
        <begin position="898"/>
        <end position="928"/>
    </location>
</feature>
<protein>
    <recommendedName>
        <fullName evidence="7">STAS domain-containing protein</fullName>
    </recommendedName>
</protein>
<sequence length="1036" mass="117379">MKPILDDIKLPQSPARVNIELDSAPLAVDRSTHPNALYFSKLERTIPGARSDEEQSDWLFPVEHTLEDGSKIVSFVETPIAENGEDVSKAQPVPNGNPLSQAPLTFKYENPPSPALPSHHPHFVHLSKYPLAESVQRYFEKLFKSLDKEEEKYRLKETYRSILSTLYESLCETTKELSPDRLELISIDAKKSLYETYLSIAHDMESIERFQRRALDRHLFKEIFEDSKMEDPPLNVVDPYQLQEEVPLNFKWSWWAVIKVNARNFLLLRFAPYFSWIIAYRRRFIFWDVLAGLVTGTLCIAQGLAFGLLAGLPPVYGLYCALIPPVIYMLFGTSPHISIGPAAIPSLLIGESVQRFPDIEDRIDYALMASFFIGCILFCWSMFTLGFIVDFFSGSIMIGFQTAVAVIIMAGQIRHIMGLEAPRAGTLQVIITNIVDSIEETRWQSVLVATLCFLLVFFFRHFRFKIRGKRFSIVRFPYQILLILVSILVVFTIHRMTDDDNILNEDRVWNLKIVGSFSYSLPTPRIPRFSLIGEEYSRLLLDCFSISFITVIITISIGRRFATLNNYDIQGNQEIYALALSHLVGCIFQAYPHGAGFGRSVTHGGITKSQLSNLVISLVILFTLLVVLPIFFYLPVVVLAVLIIMSVCKLIPWRDIWYTFKVRKMDFLIIVVAFLTTLFVGVIIGVIVAAVVTFIVIVFRASRPTISILGRVIGTSRFANARFYRGTVHIPGILVIRFDSDLYFINSSYLQEFVFKRMSEQEHVWAVILDCESVSHIDVSGIQALQKINKRLHQNGAMLLLAHMKYSIQEIIKKADPQFTLIHESQYFPLVYVAEQEALRQREIIIKDAKRAHNELQGMPIQELARNDRLLQELLDQSYTQKQTPAREPHSARGSSAHAPSTAGSGTTDSPACSTCTQSVSPTRTGSQCEWERTPTEGGSSPQASVPTTKGDKTPQEVDEMEYSKDTTISKDFLDKKNMTNGVDPNLILFRLPNQYQNMAHSPKDFVSKTGGLETKSSEEKEKSPTSPEPNRLSKR</sequence>
<feature type="transmembrane region" description="Helical" evidence="6">
    <location>
        <begin position="480"/>
        <end position="497"/>
    </location>
</feature>
<feature type="transmembrane region" description="Helical" evidence="6">
    <location>
        <begin position="575"/>
        <end position="594"/>
    </location>
</feature>
<dbReference type="EMBL" id="HBGD01002047">
    <property type="protein sequence ID" value="CAD9078476.1"/>
    <property type="molecule type" value="Transcribed_RNA"/>
</dbReference>
<dbReference type="PANTHER" id="PTHR11814">
    <property type="entry name" value="SULFATE TRANSPORTER"/>
    <property type="match status" value="1"/>
</dbReference>